<reference evidence="2 3" key="1">
    <citation type="submission" date="2018-05" db="EMBL/GenBank/DDBJ databases">
        <title>A metagenomic window into the 2 km-deep terrestrial subsurface aquifer revealed taxonomically and functionally diverse microbial community comprising novel uncultured bacterial lineages.</title>
        <authorList>
            <person name="Kadnikov V.V."/>
            <person name="Mardanov A.V."/>
            <person name="Beletsky A.V."/>
            <person name="Banks D."/>
            <person name="Pimenov N.V."/>
            <person name="Frank Y.A."/>
            <person name="Karnachuk O.V."/>
            <person name="Ravin N.V."/>
        </authorList>
    </citation>
    <scope>NUCLEOTIDE SEQUENCE [LARGE SCALE GENOMIC DNA]</scope>
    <source>
        <strain evidence="2">BY5</strain>
    </source>
</reference>
<dbReference type="InterPro" id="IPR017030">
    <property type="entry name" value="Vir_effector_SfrC"/>
</dbReference>
<protein>
    <submittedName>
        <fullName evidence="2">Putative virulence factor</fullName>
    </submittedName>
</protein>
<name>A0A367ZRG0_9BACT</name>
<feature type="region of interest" description="Disordered" evidence="1">
    <location>
        <begin position="681"/>
        <end position="708"/>
    </location>
</feature>
<accession>A0A367ZRG0</accession>
<feature type="compositionally biased region" description="Low complexity" evidence="1">
    <location>
        <begin position="681"/>
        <end position="695"/>
    </location>
</feature>
<dbReference type="EMBL" id="QOQW01000005">
    <property type="protein sequence ID" value="RCK80636.1"/>
    <property type="molecule type" value="Genomic_DNA"/>
</dbReference>
<gene>
    <name evidence="2" type="ORF">OZSIB_2949</name>
</gene>
<sequence>MDGLRPEEKEVIDKAERLDGLLATGGDWARRYLAPAQLRSFLEKSLNGKRATVRKIQASARRPIALGVFGASQCGKSFLISELVKGDDKRPLEVFTNPAGAPPAPRDYLDHINPPGGRESTALVTRFTKRPYATVKGCSILARLLSRTDLIKIFMNGFLFECQSEFLPSADELSKLRASIKGRTPEATPIFTEADVWDIQDYVKRHFRNQFAKALEDINYWGVFHDEIRFLPFETQIPYLEWLWGRFPRLTELYRSLHLALGELGAQVVGLFEEALLPRDKSIIDVQRLAGLSRPGNRKIVLALADGGRLEMDTSTVCALTRELILCVPADLGPSLLDQMDVLDFPGARSREQAFDNLKLNDPLALSEVFLRGKVAYLFDCTSDERDITGLVLCQEGGNQEAKSLPYMINKWVEWSHGATPEERASKPVTLFHVFTKFDQDLVKKKGESHEVRWSSRLRTNFEEFFGRAGDWVTHWDPQGPFRNCFWVRNPNVQQTIFGRDAQGREFPIDQAYLDEARGMYLAHPLVRAHFPSPETAWDQAATPDHCGIGWLKEAIRRTIDPHTKVRQLTANLEAILAEVKAQLRPYYVGDDVAEARAAAEERARQRLAALVKAMPTHYSLAFLLDRDRFALSEKAVAAIYDAILNPMLDESGPPGPSAETAPPAGPQLFDAEAFAIEGIPTAPASPAGPAAPATGPGPGGDRRPPTRKGELFAQAVLRKWEEQLVRLTTDLDFQRAIGLDAEWLGDVAQELMKGAFRKHLYEKIAEDSDRHLNATNAPRLMRIQAVATASLLNQFVMELGEPRESPPIPDGPPKATLSPKAYPGLHLYKHWTSALLRLYRNNIAEDEVADEASNALLKQILDAALTPRAAARA</sequence>
<organism evidence="2 3">
    <name type="scientific">Candidatus Ozemobacter sibiricus</name>
    <dbReference type="NCBI Taxonomy" id="2268124"/>
    <lineage>
        <taxon>Bacteria</taxon>
        <taxon>Candidatus Ozemobacteria</taxon>
        <taxon>Candidatus Ozemobacterales</taxon>
        <taxon>Candidatus Ozemobacteraceae</taxon>
        <taxon>Candidatus Ozemobacter</taxon>
    </lineage>
</organism>
<dbReference type="AlphaFoldDB" id="A0A367ZRG0"/>
<evidence type="ECO:0000313" key="2">
    <source>
        <dbReference type="EMBL" id="RCK80636.1"/>
    </source>
</evidence>
<proteinExistence type="predicted"/>
<evidence type="ECO:0000313" key="3">
    <source>
        <dbReference type="Proteomes" id="UP000252355"/>
    </source>
</evidence>
<dbReference type="Pfam" id="PF10139">
    <property type="entry name" value="Virul_Fac"/>
    <property type="match status" value="1"/>
</dbReference>
<dbReference type="Proteomes" id="UP000252355">
    <property type="component" value="Unassembled WGS sequence"/>
</dbReference>
<comment type="caution">
    <text evidence="2">The sequence shown here is derived from an EMBL/GenBank/DDBJ whole genome shotgun (WGS) entry which is preliminary data.</text>
</comment>
<evidence type="ECO:0000256" key="1">
    <source>
        <dbReference type="SAM" id="MobiDB-lite"/>
    </source>
</evidence>